<dbReference type="InterPro" id="IPR000994">
    <property type="entry name" value="Pept_M24"/>
</dbReference>
<organism evidence="9 10">
    <name type="scientific">Winogradskyella eximia</name>
    <dbReference type="NCBI Taxonomy" id="262006"/>
    <lineage>
        <taxon>Bacteria</taxon>
        <taxon>Pseudomonadati</taxon>
        <taxon>Bacteroidota</taxon>
        <taxon>Flavobacteriia</taxon>
        <taxon>Flavobacteriales</taxon>
        <taxon>Flavobacteriaceae</taxon>
        <taxon>Winogradskyella</taxon>
    </lineage>
</organism>
<feature type="binding site" evidence="6">
    <location>
        <position position="245"/>
    </location>
    <ligand>
        <name>a divalent metal cation</name>
        <dbReference type="ChEBI" id="CHEBI:60240"/>
        <label>2</label>
        <note>catalytic</note>
    </ligand>
</feature>
<feature type="binding site" evidence="6">
    <location>
        <position position="90"/>
    </location>
    <ligand>
        <name>substrate</name>
    </ligand>
</feature>
<accession>A0A3D9HCF7</accession>
<dbReference type="NCBIfam" id="TIGR00500">
    <property type="entry name" value="met_pdase_I"/>
    <property type="match status" value="1"/>
</dbReference>
<dbReference type="Pfam" id="PF00557">
    <property type="entry name" value="Peptidase_M24"/>
    <property type="match status" value="1"/>
</dbReference>
<feature type="binding site" evidence="6">
    <location>
        <position position="181"/>
    </location>
    <ligand>
        <name>a divalent metal cation</name>
        <dbReference type="ChEBI" id="CHEBI:60240"/>
        <label>2</label>
        <note>catalytic</note>
    </ligand>
</feature>
<evidence type="ECO:0000256" key="2">
    <source>
        <dbReference type="ARBA" id="ARBA00022438"/>
    </source>
</evidence>
<dbReference type="PRINTS" id="PR00599">
    <property type="entry name" value="MAPEPTIDASE"/>
</dbReference>
<feature type="domain" description="Peptidase M24" evidence="8">
    <location>
        <begin position="24"/>
        <end position="250"/>
    </location>
</feature>
<evidence type="ECO:0000256" key="7">
    <source>
        <dbReference type="RuleBase" id="RU003653"/>
    </source>
</evidence>
<name>A0A3D9HCF7_9FLAO</name>
<comment type="catalytic activity">
    <reaction evidence="6 7">
        <text>Release of N-terminal amino acids, preferentially methionine, from peptides and arylamides.</text>
        <dbReference type="EC" id="3.4.11.18"/>
    </reaction>
</comment>
<comment type="caution">
    <text evidence="9">The sequence shown here is derived from an EMBL/GenBank/DDBJ whole genome shotgun (WGS) entry which is preliminary data.</text>
</comment>
<evidence type="ECO:0000256" key="3">
    <source>
        <dbReference type="ARBA" id="ARBA00022670"/>
    </source>
</evidence>
<keyword evidence="4 6" id="KW-0479">Metal-binding</keyword>
<dbReference type="InterPro" id="IPR036005">
    <property type="entry name" value="Creatinase/aminopeptidase-like"/>
</dbReference>
<dbReference type="EC" id="3.4.11.18" evidence="6 7"/>
<feature type="binding site" evidence="6">
    <location>
        <position position="118"/>
    </location>
    <ligand>
        <name>a divalent metal cation</name>
        <dbReference type="ChEBI" id="CHEBI:60240"/>
        <label>1</label>
    </ligand>
</feature>
<evidence type="ECO:0000256" key="5">
    <source>
        <dbReference type="ARBA" id="ARBA00022801"/>
    </source>
</evidence>
<keyword evidence="3 6" id="KW-0645">Protease</keyword>
<dbReference type="GO" id="GO:0004239">
    <property type="term" value="F:initiator methionyl aminopeptidase activity"/>
    <property type="evidence" value="ECO:0007669"/>
    <property type="project" value="UniProtKB-UniRule"/>
</dbReference>
<dbReference type="EMBL" id="QRDV01000001">
    <property type="protein sequence ID" value="RED47147.1"/>
    <property type="molecule type" value="Genomic_DNA"/>
</dbReference>
<dbReference type="GO" id="GO:0006508">
    <property type="term" value="P:proteolysis"/>
    <property type="evidence" value="ECO:0007669"/>
    <property type="project" value="UniProtKB-KW"/>
</dbReference>
<dbReference type="InterPro" id="IPR002467">
    <property type="entry name" value="Pept_M24A_MAP1"/>
</dbReference>
<keyword evidence="10" id="KW-1185">Reference proteome</keyword>
<proteinExistence type="inferred from homology"/>
<evidence type="ECO:0000256" key="4">
    <source>
        <dbReference type="ARBA" id="ARBA00022723"/>
    </source>
</evidence>
<reference evidence="9 10" key="1">
    <citation type="submission" date="2018-07" db="EMBL/GenBank/DDBJ databases">
        <title>Genomic Encyclopedia of Type Strains, Phase III (KMG-III): the genomes of soil and plant-associated and newly described type strains.</title>
        <authorList>
            <person name="Whitman W."/>
        </authorList>
    </citation>
    <scope>NUCLEOTIDE SEQUENCE [LARGE SCALE GENOMIC DNA]</scope>
    <source>
        <strain evidence="9 10">CECT 7946</strain>
    </source>
</reference>
<feature type="binding site" evidence="6">
    <location>
        <position position="214"/>
    </location>
    <ligand>
        <name>a divalent metal cation</name>
        <dbReference type="ChEBI" id="CHEBI:60240"/>
        <label>2</label>
        <note>catalytic</note>
    </ligand>
</feature>
<dbReference type="HAMAP" id="MF_01974">
    <property type="entry name" value="MetAP_1"/>
    <property type="match status" value="1"/>
</dbReference>
<dbReference type="SUPFAM" id="SSF55920">
    <property type="entry name" value="Creatinase/aminopeptidase"/>
    <property type="match status" value="1"/>
</dbReference>
<dbReference type="Proteomes" id="UP000256980">
    <property type="component" value="Unassembled WGS sequence"/>
</dbReference>
<feature type="binding site" evidence="6">
    <location>
        <position position="188"/>
    </location>
    <ligand>
        <name>substrate</name>
    </ligand>
</feature>
<comment type="similarity">
    <text evidence="6">Belongs to the peptidase M24A family. Methionine aminopeptidase type 1 subfamily.</text>
</comment>
<evidence type="ECO:0000256" key="6">
    <source>
        <dbReference type="HAMAP-Rule" id="MF_01974"/>
    </source>
</evidence>
<dbReference type="GO" id="GO:0005829">
    <property type="term" value="C:cytosol"/>
    <property type="evidence" value="ECO:0007669"/>
    <property type="project" value="TreeGrafter"/>
</dbReference>
<comment type="function">
    <text evidence="1 6">Removes the N-terminal methionine from nascent proteins. The N-terminal methionine is often cleaved when the second residue in the primary sequence is small and uncharged (Met-Ala-, Cys, Gly, Pro, Ser, Thr, or Val). Requires deformylation of the N(alpha)-formylated initiator methionine before it can be hydrolyzed.</text>
</comment>
<comment type="cofactor">
    <cofactor evidence="6">
        <name>Co(2+)</name>
        <dbReference type="ChEBI" id="CHEBI:48828"/>
    </cofactor>
    <cofactor evidence="6">
        <name>Zn(2+)</name>
        <dbReference type="ChEBI" id="CHEBI:29105"/>
    </cofactor>
    <cofactor evidence="6">
        <name>Mn(2+)</name>
        <dbReference type="ChEBI" id="CHEBI:29035"/>
    </cofactor>
    <cofactor evidence="6">
        <name>Fe(2+)</name>
        <dbReference type="ChEBI" id="CHEBI:29033"/>
    </cofactor>
    <text evidence="6">Binds 2 divalent metal cations per subunit. Has a high-affinity and a low affinity metal-binding site. The true nature of the physiological cofactor is under debate. The enzyme is active with cobalt, zinc, manganese or divalent iron ions. Most likely, methionine aminopeptidases function as mononuclear Fe(2+)-metalloproteases under physiological conditions, and the catalytically relevant metal-binding site has been assigned to the histidine-containing high-affinity site.</text>
</comment>
<dbReference type="GO" id="GO:0070006">
    <property type="term" value="F:metalloaminopeptidase activity"/>
    <property type="evidence" value="ECO:0007669"/>
    <property type="project" value="UniProtKB-UniRule"/>
</dbReference>
<protein>
    <recommendedName>
        <fullName evidence="6 7">Methionine aminopeptidase</fullName>
        <shortName evidence="6">MAP</shortName>
        <shortName evidence="6">MetAP</shortName>
        <ecNumber evidence="6 7">3.4.11.18</ecNumber>
    </recommendedName>
    <alternativeName>
        <fullName evidence="6">Peptidase M</fullName>
    </alternativeName>
</protein>
<evidence type="ECO:0000256" key="1">
    <source>
        <dbReference type="ARBA" id="ARBA00002521"/>
    </source>
</evidence>
<dbReference type="PANTHER" id="PTHR43330:SF27">
    <property type="entry name" value="METHIONINE AMINOPEPTIDASE"/>
    <property type="match status" value="1"/>
</dbReference>
<feature type="binding site" evidence="6">
    <location>
        <position position="245"/>
    </location>
    <ligand>
        <name>a divalent metal cation</name>
        <dbReference type="ChEBI" id="CHEBI:60240"/>
        <label>1</label>
    </ligand>
</feature>
<evidence type="ECO:0000313" key="10">
    <source>
        <dbReference type="Proteomes" id="UP000256980"/>
    </source>
</evidence>
<gene>
    <name evidence="6" type="primary">map</name>
    <name evidence="9" type="ORF">DFQ10_101930</name>
</gene>
<dbReference type="Gene3D" id="3.90.230.10">
    <property type="entry name" value="Creatinase/methionine aminopeptidase superfamily"/>
    <property type="match status" value="1"/>
</dbReference>
<feature type="binding site" evidence="6">
    <location>
        <position position="118"/>
    </location>
    <ligand>
        <name>a divalent metal cation</name>
        <dbReference type="ChEBI" id="CHEBI:60240"/>
        <label>2</label>
        <note>catalytic</note>
    </ligand>
</feature>
<dbReference type="GO" id="GO:0046872">
    <property type="term" value="F:metal ion binding"/>
    <property type="evidence" value="ECO:0007669"/>
    <property type="project" value="UniProtKB-UniRule"/>
</dbReference>
<dbReference type="PANTHER" id="PTHR43330">
    <property type="entry name" value="METHIONINE AMINOPEPTIDASE"/>
    <property type="match status" value="1"/>
</dbReference>
<dbReference type="AlphaFoldDB" id="A0A3D9HCF7"/>
<sequence length="285" mass="31382">MVLPIFAAQYFEIMIIVKTAEEIELMRQSALIVSKTLGMLAKEIKEGVTTNHLDAIAEEFIRDHGALPGFKGLYDCPSTLLCSVNEAVVHGLPTDIPLKDGDIVSVDCGSFMNGFYGDHAYTFEIGNVAEETKKLIQITKESLYKGIEQLKIGNRVGDVGFAIQQFTEAEGYGVVRELVGHGLGRKMHEDPEMPNYGKRGRGKKFIEGMVVAIEPMINLGTHKVKQLSDGWTIVTQDGKPSVHFEHDVAIVDGKPEILSTFAYVHEALGITSDEEDAFRQNALVL</sequence>
<comment type="subunit">
    <text evidence="6">Monomer.</text>
</comment>
<dbReference type="InterPro" id="IPR001714">
    <property type="entry name" value="Pept_M24_MAP"/>
</dbReference>
<feature type="binding site" evidence="6">
    <location>
        <position position="107"/>
    </location>
    <ligand>
        <name>a divalent metal cation</name>
        <dbReference type="ChEBI" id="CHEBI:60240"/>
        <label>1</label>
    </ligand>
</feature>
<evidence type="ECO:0000259" key="8">
    <source>
        <dbReference type="Pfam" id="PF00557"/>
    </source>
</evidence>
<keyword evidence="2 6" id="KW-0031">Aminopeptidase</keyword>
<dbReference type="CDD" id="cd01086">
    <property type="entry name" value="MetAP1"/>
    <property type="match status" value="1"/>
</dbReference>
<keyword evidence="5 6" id="KW-0378">Hydrolase</keyword>
<evidence type="ECO:0000313" key="9">
    <source>
        <dbReference type="EMBL" id="RED47147.1"/>
    </source>
</evidence>